<dbReference type="NCBIfam" id="TIGR01214">
    <property type="entry name" value="rmlD"/>
    <property type="match status" value="1"/>
</dbReference>
<protein>
    <recommendedName>
        <fullName evidence="2">dTDP-4-dehydrorhamnose reductase</fullName>
        <ecNumber evidence="2">1.1.1.133</ecNumber>
    </recommendedName>
</protein>
<dbReference type="EMBL" id="JBHSWH010000001">
    <property type="protein sequence ID" value="MFC6705730.1"/>
    <property type="molecule type" value="Genomic_DNA"/>
</dbReference>
<evidence type="ECO:0000259" key="3">
    <source>
        <dbReference type="Pfam" id="PF04321"/>
    </source>
</evidence>
<dbReference type="SUPFAM" id="SSF51735">
    <property type="entry name" value="NAD(P)-binding Rossmann-fold domains"/>
    <property type="match status" value="1"/>
</dbReference>
<organism evidence="4 5">
    <name type="scientific">Flexivirga alba</name>
    <dbReference type="NCBI Taxonomy" id="702742"/>
    <lineage>
        <taxon>Bacteria</taxon>
        <taxon>Bacillati</taxon>
        <taxon>Actinomycetota</taxon>
        <taxon>Actinomycetes</taxon>
        <taxon>Micrococcales</taxon>
        <taxon>Dermacoccaceae</taxon>
        <taxon>Flexivirga</taxon>
    </lineage>
</organism>
<name>A0ABW2AG13_9MICO</name>
<dbReference type="CDD" id="cd05254">
    <property type="entry name" value="dTDP_HR_like_SDR_e"/>
    <property type="match status" value="1"/>
</dbReference>
<evidence type="ECO:0000313" key="5">
    <source>
        <dbReference type="Proteomes" id="UP001596298"/>
    </source>
</evidence>
<dbReference type="InterPro" id="IPR005913">
    <property type="entry name" value="dTDP_dehydrorham_reduct"/>
</dbReference>
<comment type="similarity">
    <text evidence="1 2">Belongs to the dTDP-4-dehydrorhamnose reductase family.</text>
</comment>
<feature type="domain" description="RmlD-like substrate binding" evidence="3">
    <location>
        <begin position="1"/>
        <end position="271"/>
    </location>
</feature>
<sequence length="276" mass="30100">MRWLVTGGRGMFGTDLVLLLQERGEDVVAVGSAECDIRSLDAVRDTMRDFDVVVNAAAWTAVDDAESHEPEAFAINATGARNVALVAAETGARMVHISTDYVFDGTATEPYAPDHPQAPRSAYGRTKAAGEWAIRTTNPDALIVRTAWLYGEHGPNFVKTMQRLAGQHDTLNVVDDQIGQPTWTKDLAAYVVELVTSGKPGGYYHGTSDGTTTWCGFTREIFRLSGWDPERVKPCTTADFPRPAPRPALSVLRHDAGPAVRRWDAALAEYLVACDH</sequence>
<dbReference type="InterPro" id="IPR029903">
    <property type="entry name" value="RmlD-like-bd"/>
</dbReference>
<dbReference type="PANTHER" id="PTHR10491:SF4">
    <property type="entry name" value="METHIONINE ADENOSYLTRANSFERASE 2 SUBUNIT BETA"/>
    <property type="match status" value="1"/>
</dbReference>
<gene>
    <name evidence="4" type="primary">rfbD</name>
    <name evidence="4" type="ORF">ACFQDH_10740</name>
</gene>
<keyword evidence="5" id="KW-1185">Reference proteome</keyword>
<dbReference type="Pfam" id="PF04321">
    <property type="entry name" value="RmlD_sub_bind"/>
    <property type="match status" value="1"/>
</dbReference>
<dbReference type="Gene3D" id="3.40.50.720">
    <property type="entry name" value="NAD(P)-binding Rossmann-like Domain"/>
    <property type="match status" value="1"/>
</dbReference>
<evidence type="ECO:0000256" key="2">
    <source>
        <dbReference type="RuleBase" id="RU364082"/>
    </source>
</evidence>
<proteinExistence type="inferred from homology"/>
<comment type="pathway">
    <text evidence="2">Carbohydrate biosynthesis; dTDP-L-rhamnose biosynthesis.</text>
</comment>
<evidence type="ECO:0000256" key="1">
    <source>
        <dbReference type="ARBA" id="ARBA00010944"/>
    </source>
</evidence>
<keyword evidence="2 4" id="KW-0560">Oxidoreductase</keyword>
<dbReference type="Proteomes" id="UP001596298">
    <property type="component" value="Unassembled WGS sequence"/>
</dbReference>
<comment type="caution">
    <text evidence="4">The sequence shown here is derived from an EMBL/GenBank/DDBJ whole genome shotgun (WGS) entry which is preliminary data.</text>
</comment>
<dbReference type="PANTHER" id="PTHR10491">
    <property type="entry name" value="DTDP-4-DEHYDRORHAMNOSE REDUCTASE"/>
    <property type="match status" value="1"/>
</dbReference>
<evidence type="ECO:0000313" key="4">
    <source>
        <dbReference type="EMBL" id="MFC6705730.1"/>
    </source>
</evidence>
<keyword evidence="2" id="KW-0521">NADP</keyword>
<dbReference type="Gene3D" id="3.90.25.10">
    <property type="entry name" value="UDP-galactose 4-epimerase, domain 1"/>
    <property type="match status" value="1"/>
</dbReference>
<dbReference type="InterPro" id="IPR036291">
    <property type="entry name" value="NAD(P)-bd_dom_sf"/>
</dbReference>
<dbReference type="RefSeq" id="WP_382401126.1">
    <property type="nucleotide sequence ID" value="NZ_JBHSWH010000001.1"/>
</dbReference>
<dbReference type="EC" id="1.1.1.133" evidence="2"/>
<comment type="function">
    <text evidence="2">Catalyzes the reduction of dTDP-6-deoxy-L-lyxo-4-hexulose to yield dTDP-L-rhamnose.</text>
</comment>
<accession>A0ABW2AG13</accession>
<reference evidence="5" key="1">
    <citation type="journal article" date="2019" name="Int. J. Syst. Evol. Microbiol.">
        <title>The Global Catalogue of Microorganisms (GCM) 10K type strain sequencing project: providing services to taxonomists for standard genome sequencing and annotation.</title>
        <authorList>
            <consortium name="The Broad Institute Genomics Platform"/>
            <consortium name="The Broad Institute Genome Sequencing Center for Infectious Disease"/>
            <person name="Wu L."/>
            <person name="Ma J."/>
        </authorList>
    </citation>
    <scope>NUCLEOTIDE SEQUENCE [LARGE SCALE GENOMIC DNA]</scope>
    <source>
        <strain evidence="5">CCUG 58127</strain>
    </source>
</reference>
<dbReference type="GO" id="GO:0008831">
    <property type="term" value="F:dTDP-4-dehydrorhamnose reductase activity"/>
    <property type="evidence" value="ECO:0007669"/>
    <property type="project" value="UniProtKB-EC"/>
</dbReference>